<dbReference type="SUPFAM" id="SSF52047">
    <property type="entry name" value="RNI-like"/>
    <property type="match status" value="1"/>
</dbReference>
<dbReference type="EMBL" id="BFEA01000039">
    <property type="protein sequence ID" value="GBG63436.1"/>
    <property type="molecule type" value="Genomic_DNA"/>
</dbReference>
<organism evidence="1 2">
    <name type="scientific">Chara braunii</name>
    <name type="common">Braun's stonewort</name>
    <dbReference type="NCBI Taxonomy" id="69332"/>
    <lineage>
        <taxon>Eukaryota</taxon>
        <taxon>Viridiplantae</taxon>
        <taxon>Streptophyta</taxon>
        <taxon>Charophyceae</taxon>
        <taxon>Charales</taxon>
        <taxon>Characeae</taxon>
        <taxon>Chara</taxon>
    </lineage>
</organism>
<dbReference type="InterPro" id="IPR032675">
    <property type="entry name" value="LRR_dom_sf"/>
</dbReference>
<evidence type="ECO:0008006" key="3">
    <source>
        <dbReference type="Google" id="ProtNLM"/>
    </source>
</evidence>
<dbReference type="Gramene" id="GBG63436">
    <property type="protein sequence ID" value="GBG63436"/>
    <property type="gene ID" value="CBR_g38056"/>
</dbReference>
<evidence type="ECO:0000313" key="2">
    <source>
        <dbReference type="Proteomes" id="UP000265515"/>
    </source>
</evidence>
<dbReference type="Proteomes" id="UP000265515">
    <property type="component" value="Unassembled WGS sequence"/>
</dbReference>
<keyword evidence="2" id="KW-1185">Reference proteome</keyword>
<evidence type="ECO:0000313" key="1">
    <source>
        <dbReference type="EMBL" id="GBG63436.1"/>
    </source>
</evidence>
<proteinExistence type="predicted"/>
<dbReference type="Gene3D" id="3.80.10.10">
    <property type="entry name" value="Ribonuclease Inhibitor"/>
    <property type="match status" value="1"/>
</dbReference>
<accession>A0A388K093</accession>
<comment type="caution">
    <text evidence="1">The sequence shown here is derived from an EMBL/GenBank/DDBJ whole genome shotgun (WGS) entry which is preliminary data.</text>
</comment>
<sequence>MDTAQTIMHQNRVPCSRLAVQAWMIHTQASLTEMKLKVELEPGTIETILLCTLRYCRGLRKLAVLPPCPKFHNIQDINWHSLRRCRPLATLQKLRLSMVAFSEEDNEAAAAAAGGGVGGGGGGGGGGDRGHVVNATGLCGLLNLFPQLCELQLMFFKGLKWIHVESSCLRKLSVKSMRLSPAEPHPEHIHVDASQLQQLLLSDVGNFSLAKGTTPERIEAWQSQQVRFSESWARRLSHLTVSQDSQMGEEWKDEELIALFSSNRHTLVTLVLDVGVCQRQRQFDGSSADLTEGTSPTSSSSVFASLRQGFRQLRVLQIKRCSLGTRIQTEFKPEFIAGLGAPKFEAPNLKELWLSLELTDATSSFVNMFIRTCPKLRRLTVVLDSGQKKDAEAYQKNYDKMLELISKHRLEWELFDRLDFF</sequence>
<gene>
    <name evidence="1" type="ORF">CBR_g38056</name>
</gene>
<name>A0A388K093_CHABU</name>
<protein>
    <recommendedName>
        <fullName evidence="3">FBD domain-containing protein</fullName>
    </recommendedName>
</protein>
<reference evidence="1 2" key="1">
    <citation type="journal article" date="2018" name="Cell">
        <title>The Chara Genome: Secondary Complexity and Implications for Plant Terrestrialization.</title>
        <authorList>
            <person name="Nishiyama T."/>
            <person name="Sakayama H."/>
            <person name="Vries J.D."/>
            <person name="Buschmann H."/>
            <person name="Saint-Marcoux D."/>
            <person name="Ullrich K.K."/>
            <person name="Haas F.B."/>
            <person name="Vanderstraeten L."/>
            <person name="Becker D."/>
            <person name="Lang D."/>
            <person name="Vosolsobe S."/>
            <person name="Rombauts S."/>
            <person name="Wilhelmsson P.K.I."/>
            <person name="Janitza P."/>
            <person name="Kern R."/>
            <person name="Heyl A."/>
            <person name="Rumpler F."/>
            <person name="Villalobos L.I.A.C."/>
            <person name="Clay J.M."/>
            <person name="Skokan R."/>
            <person name="Toyoda A."/>
            <person name="Suzuki Y."/>
            <person name="Kagoshima H."/>
            <person name="Schijlen E."/>
            <person name="Tajeshwar N."/>
            <person name="Catarino B."/>
            <person name="Hetherington A.J."/>
            <person name="Saltykova A."/>
            <person name="Bonnot C."/>
            <person name="Breuninger H."/>
            <person name="Symeonidi A."/>
            <person name="Radhakrishnan G.V."/>
            <person name="Van Nieuwerburgh F."/>
            <person name="Deforce D."/>
            <person name="Chang C."/>
            <person name="Karol K.G."/>
            <person name="Hedrich R."/>
            <person name="Ulvskov P."/>
            <person name="Glockner G."/>
            <person name="Delwiche C.F."/>
            <person name="Petrasek J."/>
            <person name="Van de Peer Y."/>
            <person name="Friml J."/>
            <person name="Beilby M."/>
            <person name="Dolan L."/>
            <person name="Kohara Y."/>
            <person name="Sugano S."/>
            <person name="Fujiyama A."/>
            <person name="Delaux P.-M."/>
            <person name="Quint M."/>
            <person name="TheiBen G."/>
            <person name="Hagemann M."/>
            <person name="Harholt J."/>
            <person name="Dunand C."/>
            <person name="Zachgo S."/>
            <person name="Langdale J."/>
            <person name="Maumus F."/>
            <person name="Straeten D.V.D."/>
            <person name="Gould S.B."/>
            <person name="Rensing S.A."/>
        </authorList>
    </citation>
    <scope>NUCLEOTIDE SEQUENCE [LARGE SCALE GENOMIC DNA]</scope>
    <source>
        <strain evidence="1 2">S276</strain>
    </source>
</reference>
<dbReference type="AlphaFoldDB" id="A0A388K093"/>